<evidence type="ECO:0000256" key="7">
    <source>
        <dbReference type="ARBA" id="ARBA00023053"/>
    </source>
</evidence>
<evidence type="ECO:0000256" key="9">
    <source>
        <dbReference type="ARBA" id="ARBA00023136"/>
    </source>
</evidence>
<keyword evidence="7" id="KW-0915">Sodium</keyword>
<comment type="caution">
    <text evidence="13">The sequence shown here is derived from an EMBL/GenBank/DDBJ whole genome shotgun (WGS) entry which is preliminary data.</text>
</comment>
<keyword evidence="10" id="KW-0739">Sodium transport</keyword>
<dbReference type="STRING" id="299467.A0A443SIM7"/>
<evidence type="ECO:0000313" key="14">
    <source>
        <dbReference type="Proteomes" id="UP000288716"/>
    </source>
</evidence>
<evidence type="ECO:0000256" key="2">
    <source>
        <dbReference type="ARBA" id="ARBA00006434"/>
    </source>
</evidence>
<reference evidence="13 14" key="1">
    <citation type="journal article" date="2018" name="Gigascience">
        <title>Genomes of trombidid mites reveal novel predicted allergens and laterally-transferred genes associated with secondary metabolism.</title>
        <authorList>
            <person name="Dong X."/>
            <person name="Chaisiri K."/>
            <person name="Xia D."/>
            <person name="Armstrong S.D."/>
            <person name="Fang Y."/>
            <person name="Donnelly M.J."/>
            <person name="Kadowaki T."/>
            <person name="McGarry J.W."/>
            <person name="Darby A.C."/>
            <person name="Makepeace B.L."/>
        </authorList>
    </citation>
    <scope>NUCLEOTIDE SEQUENCE [LARGE SCALE GENOMIC DNA]</scope>
    <source>
        <strain evidence="13">UoL-UT</strain>
    </source>
</reference>
<evidence type="ECO:0000313" key="13">
    <source>
        <dbReference type="EMBL" id="RWS27381.1"/>
    </source>
</evidence>
<dbReference type="InterPro" id="IPR051163">
    <property type="entry name" value="Sodium:Solute_Symporter_SSF"/>
</dbReference>
<evidence type="ECO:0000256" key="3">
    <source>
        <dbReference type="ARBA" id="ARBA00022448"/>
    </source>
</evidence>
<evidence type="ECO:0000256" key="8">
    <source>
        <dbReference type="ARBA" id="ARBA00023065"/>
    </source>
</evidence>
<evidence type="ECO:0000256" key="6">
    <source>
        <dbReference type="ARBA" id="ARBA00022989"/>
    </source>
</evidence>
<dbReference type="Pfam" id="PF00474">
    <property type="entry name" value="SSF"/>
    <property type="match status" value="1"/>
</dbReference>
<keyword evidence="3" id="KW-0813">Transport</keyword>
<evidence type="ECO:0000256" key="5">
    <source>
        <dbReference type="ARBA" id="ARBA00022692"/>
    </source>
</evidence>
<evidence type="ECO:0000256" key="10">
    <source>
        <dbReference type="ARBA" id="ARBA00023201"/>
    </source>
</evidence>
<feature type="transmembrane region" description="Helical" evidence="12">
    <location>
        <begin position="87"/>
        <end position="109"/>
    </location>
</feature>
<organism evidence="13 14">
    <name type="scientific">Leptotrombidium deliense</name>
    <dbReference type="NCBI Taxonomy" id="299467"/>
    <lineage>
        <taxon>Eukaryota</taxon>
        <taxon>Metazoa</taxon>
        <taxon>Ecdysozoa</taxon>
        <taxon>Arthropoda</taxon>
        <taxon>Chelicerata</taxon>
        <taxon>Arachnida</taxon>
        <taxon>Acari</taxon>
        <taxon>Acariformes</taxon>
        <taxon>Trombidiformes</taxon>
        <taxon>Prostigmata</taxon>
        <taxon>Anystina</taxon>
        <taxon>Parasitengona</taxon>
        <taxon>Trombiculoidea</taxon>
        <taxon>Trombiculidae</taxon>
        <taxon>Leptotrombidium</taxon>
    </lineage>
</organism>
<dbReference type="PANTHER" id="PTHR42985">
    <property type="entry name" value="SODIUM-COUPLED MONOCARBOXYLATE TRANSPORTER"/>
    <property type="match status" value="1"/>
</dbReference>
<evidence type="ECO:0000256" key="1">
    <source>
        <dbReference type="ARBA" id="ARBA00004651"/>
    </source>
</evidence>
<dbReference type="Gene3D" id="1.20.1730.10">
    <property type="entry name" value="Sodium/glucose cotransporter"/>
    <property type="match status" value="1"/>
</dbReference>
<dbReference type="PROSITE" id="PS50283">
    <property type="entry name" value="NA_SOLUT_SYMP_3"/>
    <property type="match status" value="1"/>
</dbReference>
<dbReference type="OrthoDB" id="6431761at2759"/>
<dbReference type="PANTHER" id="PTHR42985:SF40">
    <property type="entry name" value="LD47995P-RELATED"/>
    <property type="match status" value="1"/>
</dbReference>
<protein>
    <submittedName>
        <fullName evidence="13">Sodium/solute symporter-like protein</fullName>
    </submittedName>
</protein>
<dbReference type="InterPro" id="IPR001734">
    <property type="entry name" value="Na/solute_symporter"/>
</dbReference>
<comment type="similarity">
    <text evidence="2 11">Belongs to the sodium:solute symporter (SSF) (TC 2.A.21) family.</text>
</comment>
<dbReference type="GO" id="GO:0015293">
    <property type="term" value="F:symporter activity"/>
    <property type="evidence" value="ECO:0007669"/>
    <property type="project" value="TreeGrafter"/>
</dbReference>
<feature type="transmembrane region" description="Helical" evidence="12">
    <location>
        <begin position="55"/>
        <end position="75"/>
    </location>
</feature>
<dbReference type="EMBL" id="NCKV01002058">
    <property type="protein sequence ID" value="RWS27381.1"/>
    <property type="molecule type" value="Genomic_DNA"/>
</dbReference>
<proteinExistence type="inferred from homology"/>
<dbReference type="Proteomes" id="UP000288716">
    <property type="component" value="Unassembled WGS sequence"/>
</dbReference>
<sequence>MVTLDGATKTFSTADFAVFASMLFVSSGIGVFYAWKDRKNKSNTEFLTSNRNLHWFPVAMSLMASFQSSVTILGYPAEMYLRGTQFWFVIFSATLAAVTAAELFLPVYYSLSFTSVNKCTIV</sequence>
<keyword evidence="8" id="KW-0406">Ion transport</keyword>
<name>A0A443SIM7_9ACAR</name>
<comment type="subcellular location">
    <subcellularLocation>
        <location evidence="1">Cell membrane</location>
        <topology evidence="1">Multi-pass membrane protein</topology>
    </subcellularLocation>
</comment>
<dbReference type="VEuPathDB" id="VectorBase:LDEU004660"/>
<evidence type="ECO:0000256" key="11">
    <source>
        <dbReference type="RuleBase" id="RU362091"/>
    </source>
</evidence>
<evidence type="ECO:0000256" key="12">
    <source>
        <dbReference type="SAM" id="Phobius"/>
    </source>
</evidence>
<dbReference type="GO" id="GO:0006814">
    <property type="term" value="P:sodium ion transport"/>
    <property type="evidence" value="ECO:0007669"/>
    <property type="project" value="UniProtKB-KW"/>
</dbReference>
<gene>
    <name evidence="13" type="ORF">B4U80_00244</name>
</gene>
<evidence type="ECO:0000256" key="4">
    <source>
        <dbReference type="ARBA" id="ARBA00022475"/>
    </source>
</evidence>
<accession>A0A443SIM7</accession>
<feature type="transmembrane region" description="Helical" evidence="12">
    <location>
        <begin position="16"/>
        <end position="35"/>
    </location>
</feature>
<dbReference type="InterPro" id="IPR038377">
    <property type="entry name" value="Na/Glc_symporter_sf"/>
</dbReference>
<keyword evidence="14" id="KW-1185">Reference proteome</keyword>
<dbReference type="GO" id="GO:0005886">
    <property type="term" value="C:plasma membrane"/>
    <property type="evidence" value="ECO:0007669"/>
    <property type="project" value="UniProtKB-SubCell"/>
</dbReference>
<keyword evidence="9 12" id="KW-0472">Membrane</keyword>
<keyword evidence="5 12" id="KW-0812">Transmembrane</keyword>
<keyword evidence="4" id="KW-1003">Cell membrane</keyword>
<keyword evidence="6 12" id="KW-1133">Transmembrane helix</keyword>
<dbReference type="AlphaFoldDB" id="A0A443SIM7"/>